<name>A0A8T0TLF0_PANVG</name>
<protein>
    <submittedName>
        <fullName evidence="1">Uncharacterized protein</fullName>
    </submittedName>
</protein>
<dbReference type="Proteomes" id="UP000823388">
    <property type="component" value="Chromosome 4K"/>
</dbReference>
<comment type="caution">
    <text evidence="1">The sequence shown here is derived from an EMBL/GenBank/DDBJ whole genome shotgun (WGS) entry which is preliminary data.</text>
</comment>
<dbReference type="EMBL" id="CM029043">
    <property type="protein sequence ID" value="KAG2612772.1"/>
    <property type="molecule type" value="Genomic_DNA"/>
</dbReference>
<keyword evidence="2" id="KW-1185">Reference proteome</keyword>
<evidence type="ECO:0000313" key="2">
    <source>
        <dbReference type="Proteomes" id="UP000823388"/>
    </source>
</evidence>
<reference evidence="1" key="1">
    <citation type="submission" date="2020-05" db="EMBL/GenBank/DDBJ databases">
        <title>WGS assembly of Panicum virgatum.</title>
        <authorList>
            <person name="Lovell J.T."/>
            <person name="Jenkins J."/>
            <person name="Shu S."/>
            <person name="Juenger T.E."/>
            <person name="Schmutz J."/>
        </authorList>
    </citation>
    <scope>NUCLEOTIDE SEQUENCE</scope>
    <source>
        <strain evidence="1">AP13</strain>
    </source>
</reference>
<evidence type="ECO:0000313" key="1">
    <source>
        <dbReference type="EMBL" id="KAG2612772.1"/>
    </source>
</evidence>
<proteinExistence type="predicted"/>
<accession>A0A8T0TLF0</accession>
<organism evidence="1 2">
    <name type="scientific">Panicum virgatum</name>
    <name type="common">Blackwell switchgrass</name>
    <dbReference type="NCBI Taxonomy" id="38727"/>
    <lineage>
        <taxon>Eukaryota</taxon>
        <taxon>Viridiplantae</taxon>
        <taxon>Streptophyta</taxon>
        <taxon>Embryophyta</taxon>
        <taxon>Tracheophyta</taxon>
        <taxon>Spermatophyta</taxon>
        <taxon>Magnoliopsida</taxon>
        <taxon>Liliopsida</taxon>
        <taxon>Poales</taxon>
        <taxon>Poaceae</taxon>
        <taxon>PACMAD clade</taxon>
        <taxon>Panicoideae</taxon>
        <taxon>Panicodae</taxon>
        <taxon>Paniceae</taxon>
        <taxon>Panicinae</taxon>
        <taxon>Panicum</taxon>
        <taxon>Panicum sect. Hiantes</taxon>
    </lineage>
</organism>
<dbReference type="AlphaFoldDB" id="A0A8T0TLF0"/>
<gene>
    <name evidence="1" type="ORF">PVAP13_4KG306405</name>
</gene>
<sequence length="207" mass="23614">MRDLPDPRLRLPLRTVVLPCNLYARYASRNFDFSMQKISSISSCCLQCIDLPILDQHQVKFRSFVCPNNSLVGVPWRKREAARLLTSICCMHLGCGSLGGNGAAEAMGQRPDSQGGRWLGVSSAAPHSVQMPWYSVRLARHQMIRVFAGRGRKQPTRTYSPRGLRRAQHILFLSLALFSLIRLTCRMHRDIYKILYNTDLVELFNTY</sequence>